<evidence type="ECO:0000256" key="1">
    <source>
        <dbReference type="SAM" id="Phobius"/>
    </source>
</evidence>
<dbReference type="OrthoDB" id="342570at2"/>
<feature type="transmembrane region" description="Helical" evidence="1">
    <location>
        <begin position="284"/>
        <end position="305"/>
    </location>
</feature>
<accession>I4B6K0</accession>
<keyword evidence="3" id="KW-1185">Reference proteome</keyword>
<keyword evidence="1" id="KW-0812">Transmembrane</keyword>
<sequence>MAELMSEAMVALKGRFRAPNMRYYGQFFFIINQKGGYIDVAAVVITVGSDLFNALNPTDSWKKYEALINKLKYENKYSQSITNEFQAKLKQLALDKQFFGDLLKAMHSGKQETLNFVLAGFYRRVIKDEEFFLESHAEKASLNDGDDNAGSEAKSTEGENGTYLPVKLDLDPITGKDVKELRPGDTILIRVLPQDDRANAFIDGAGLRTESGFVKSAPFVITSVTYPGVGVELVGRLKDGVYGRIIEEQSVLVRTPEPVKKPAASAVQSKAPLSSSLPAEKKQLMVIGLGVLGAAILAIILYSVISSL</sequence>
<gene>
    <name evidence="2" type="ordered locus">Turpa_2262</name>
</gene>
<dbReference type="Proteomes" id="UP000006048">
    <property type="component" value="Chromosome"/>
</dbReference>
<dbReference type="EMBL" id="CP002959">
    <property type="protein sequence ID" value="AFM12907.1"/>
    <property type="molecule type" value="Genomic_DNA"/>
</dbReference>
<dbReference type="RefSeq" id="WP_014803413.1">
    <property type="nucleotide sequence ID" value="NC_018020.1"/>
</dbReference>
<keyword evidence="1" id="KW-0472">Membrane</keyword>
<proteinExistence type="predicted"/>
<evidence type="ECO:0000313" key="3">
    <source>
        <dbReference type="Proteomes" id="UP000006048"/>
    </source>
</evidence>
<organism evidence="2 3">
    <name type="scientific">Turneriella parva (strain ATCC BAA-1111 / DSM 21527 / NCTC 11395 / H)</name>
    <name type="common">Leptospira parva</name>
    <dbReference type="NCBI Taxonomy" id="869212"/>
    <lineage>
        <taxon>Bacteria</taxon>
        <taxon>Pseudomonadati</taxon>
        <taxon>Spirochaetota</taxon>
        <taxon>Spirochaetia</taxon>
        <taxon>Leptospirales</taxon>
        <taxon>Leptospiraceae</taxon>
        <taxon>Turneriella</taxon>
    </lineage>
</organism>
<name>I4B6K0_TURPD</name>
<reference evidence="2 3" key="1">
    <citation type="submission" date="2012-06" db="EMBL/GenBank/DDBJ databases">
        <title>The complete chromosome of genome of Turneriella parva DSM 21527.</title>
        <authorList>
            <consortium name="US DOE Joint Genome Institute (JGI-PGF)"/>
            <person name="Lucas S."/>
            <person name="Han J."/>
            <person name="Lapidus A."/>
            <person name="Bruce D."/>
            <person name="Goodwin L."/>
            <person name="Pitluck S."/>
            <person name="Peters L."/>
            <person name="Kyrpides N."/>
            <person name="Mavromatis K."/>
            <person name="Ivanova N."/>
            <person name="Mikhailova N."/>
            <person name="Chertkov O."/>
            <person name="Detter J.C."/>
            <person name="Tapia R."/>
            <person name="Han C."/>
            <person name="Land M."/>
            <person name="Hauser L."/>
            <person name="Markowitz V."/>
            <person name="Cheng J.-F."/>
            <person name="Hugenholtz P."/>
            <person name="Woyke T."/>
            <person name="Wu D."/>
            <person name="Gronow S."/>
            <person name="Wellnitz S."/>
            <person name="Brambilla E."/>
            <person name="Klenk H.-P."/>
            <person name="Eisen J.A."/>
        </authorList>
    </citation>
    <scope>NUCLEOTIDE SEQUENCE [LARGE SCALE GENOMIC DNA]</scope>
    <source>
        <strain evidence="3">ATCC BAA-1111 / DSM 21527 / NCTC 11395 / H</strain>
    </source>
</reference>
<keyword evidence="1" id="KW-1133">Transmembrane helix</keyword>
<dbReference type="AlphaFoldDB" id="I4B6K0"/>
<dbReference type="KEGG" id="tpx:Turpa_2262"/>
<evidence type="ECO:0000313" key="2">
    <source>
        <dbReference type="EMBL" id="AFM12907.1"/>
    </source>
</evidence>
<dbReference type="HOGENOM" id="CLU_902973_0_0_12"/>
<protein>
    <submittedName>
        <fullName evidence="2">Uncharacterized protein</fullName>
    </submittedName>
</protein>